<dbReference type="Proteomes" id="UP001357485">
    <property type="component" value="Unassembled WGS sequence"/>
</dbReference>
<name>A0ABR0M2S8_9PEZI</name>
<dbReference type="EMBL" id="JAVRRA010003634">
    <property type="protein sequence ID" value="KAK5276210.1"/>
    <property type="molecule type" value="Genomic_DNA"/>
</dbReference>
<comment type="caution">
    <text evidence="1">The sequence shown here is derived from an EMBL/GenBank/DDBJ whole genome shotgun (WGS) entry which is preliminary data.</text>
</comment>
<reference evidence="1 2" key="1">
    <citation type="submission" date="2023-08" db="EMBL/GenBank/DDBJ databases">
        <title>Black Yeasts Isolated from many extreme environments.</title>
        <authorList>
            <person name="Coleine C."/>
            <person name="Stajich J.E."/>
            <person name="Selbmann L."/>
        </authorList>
    </citation>
    <scope>NUCLEOTIDE SEQUENCE [LARGE SCALE GENOMIC DNA]</scope>
    <source>
        <strain evidence="1 2">CCFEE 536</strain>
    </source>
</reference>
<protein>
    <submittedName>
        <fullName evidence="1">Uncharacterized protein</fullName>
    </submittedName>
</protein>
<organism evidence="1 2">
    <name type="scientific">Cryomyces antarcticus</name>
    <dbReference type="NCBI Taxonomy" id="329879"/>
    <lineage>
        <taxon>Eukaryota</taxon>
        <taxon>Fungi</taxon>
        <taxon>Dikarya</taxon>
        <taxon>Ascomycota</taxon>
        <taxon>Pezizomycotina</taxon>
        <taxon>Dothideomycetes</taxon>
        <taxon>Dothideomycetes incertae sedis</taxon>
        <taxon>Cryomyces</taxon>
    </lineage>
</organism>
<sequence length="51" mass="5894">CSTPPFVLRCQSLAVTADVPDQVRSVPRTERWLVPVHSRVATFLKRPRHWP</sequence>
<gene>
    <name evidence="1" type="ORF">LTR16_011568</name>
</gene>
<evidence type="ECO:0000313" key="1">
    <source>
        <dbReference type="EMBL" id="KAK5276210.1"/>
    </source>
</evidence>
<evidence type="ECO:0000313" key="2">
    <source>
        <dbReference type="Proteomes" id="UP001357485"/>
    </source>
</evidence>
<keyword evidence="2" id="KW-1185">Reference proteome</keyword>
<proteinExistence type="predicted"/>
<feature type="non-terminal residue" evidence="1">
    <location>
        <position position="51"/>
    </location>
</feature>
<accession>A0ABR0M2S8</accession>
<feature type="non-terminal residue" evidence="1">
    <location>
        <position position="1"/>
    </location>
</feature>